<reference evidence="1 2" key="1">
    <citation type="submission" date="2020-11" db="EMBL/GenBank/DDBJ databases">
        <title>Fusibacter basophilias sp. nov.</title>
        <authorList>
            <person name="Qiu D."/>
        </authorList>
    </citation>
    <scope>NUCLEOTIDE SEQUENCE [LARGE SCALE GENOMIC DNA]</scope>
    <source>
        <strain evidence="1 2">Q10-2</strain>
    </source>
</reference>
<dbReference type="EMBL" id="JADKNH010000002">
    <property type="protein sequence ID" value="MBF4692131.1"/>
    <property type="molecule type" value="Genomic_DNA"/>
</dbReference>
<keyword evidence="2" id="KW-1185">Reference proteome</keyword>
<dbReference type="Proteomes" id="UP000614200">
    <property type="component" value="Unassembled WGS sequence"/>
</dbReference>
<sequence>MPIPERAKQFMPFSALKGLNEALANKEKVSESKVNISEEQATALNEKMNCVRKGSIVTVTYFCMDTYVRVTGKVDQLDLIYRTLQIEDWTIKFDDILNLELAEEDQTCENDRTCEVD</sequence>
<proteinExistence type="predicted"/>
<gene>
    <name evidence="1" type="ORF">ISU02_03330</name>
</gene>
<accession>A0ABR9ZQ73</accession>
<comment type="caution">
    <text evidence="1">The sequence shown here is derived from an EMBL/GenBank/DDBJ whole genome shotgun (WGS) entry which is preliminary data.</text>
</comment>
<evidence type="ECO:0000313" key="1">
    <source>
        <dbReference type="EMBL" id="MBF4692131.1"/>
    </source>
</evidence>
<name>A0ABR9ZQ73_9FIRM</name>
<evidence type="ECO:0000313" key="2">
    <source>
        <dbReference type="Proteomes" id="UP000614200"/>
    </source>
</evidence>
<dbReference type="Pfam" id="PF08863">
    <property type="entry name" value="YolD"/>
    <property type="match status" value="1"/>
</dbReference>
<protein>
    <submittedName>
        <fullName evidence="1">YolD-like family protein</fullName>
    </submittedName>
</protein>
<organism evidence="1 2">
    <name type="scientific">Fusibacter ferrireducens</name>
    <dbReference type="NCBI Taxonomy" id="2785058"/>
    <lineage>
        <taxon>Bacteria</taxon>
        <taxon>Bacillati</taxon>
        <taxon>Bacillota</taxon>
        <taxon>Clostridia</taxon>
        <taxon>Eubacteriales</taxon>
        <taxon>Eubacteriales Family XII. Incertae Sedis</taxon>
        <taxon>Fusibacter</taxon>
    </lineage>
</organism>
<dbReference type="InterPro" id="IPR014962">
    <property type="entry name" value="YolD"/>
</dbReference>